<feature type="transmembrane region" description="Helical" evidence="6">
    <location>
        <begin position="673"/>
        <end position="692"/>
    </location>
</feature>
<protein>
    <recommendedName>
        <fullName evidence="2">UTP--glucose-1-phosphate uridylyltransferase</fullName>
        <ecNumber evidence="2">2.7.7.9</ecNumber>
    </recommendedName>
</protein>
<feature type="transmembrane region" description="Helical" evidence="6">
    <location>
        <begin position="541"/>
        <end position="563"/>
    </location>
</feature>
<dbReference type="Pfam" id="PF09531">
    <property type="entry name" value="Ndc1_Nup"/>
    <property type="match status" value="2"/>
</dbReference>
<evidence type="ECO:0000256" key="3">
    <source>
        <dbReference type="ARBA" id="ARBA00022679"/>
    </source>
</evidence>
<dbReference type="InterPro" id="IPR029044">
    <property type="entry name" value="Nucleotide-diphossugar_trans"/>
</dbReference>
<name>A0ABR2RYE4_9ROSI</name>
<accession>A0ABR2RYE4</accession>
<comment type="caution">
    <text evidence="7">The sequence shown here is derived from an EMBL/GenBank/DDBJ whole genome shotgun (WGS) entry which is preliminary data.</text>
</comment>
<comment type="catalytic activity">
    <reaction evidence="5">
        <text>alpha-D-glucose 1-phosphate + UTP + H(+) = UDP-alpha-D-glucose + diphosphate</text>
        <dbReference type="Rhea" id="RHEA:19889"/>
        <dbReference type="ChEBI" id="CHEBI:15378"/>
        <dbReference type="ChEBI" id="CHEBI:33019"/>
        <dbReference type="ChEBI" id="CHEBI:46398"/>
        <dbReference type="ChEBI" id="CHEBI:58601"/>
        <dbReference type="ChEBI" id="CHEBI:58885"/>
        <dbReference type="EC" id="2.7.7.9"/>
    </reaction>
</comment>
<evidence type="ECO:0000256" key="4">
    <source>
        <dbReference type="ARBA" id="ARBA00022695"/>
    </source>
</evidence>
<gene>
    <name evidence="7" type="ORF">V6N11_000908</name>
</gene>
<evidence type="ECO:0000313" key="8">
    <source>
        <dbReference type="Proteomes" id="UP001396334"/>
    </source>
</evidence>
<organism evidence="7 8">
    <name type="scientific">Hibiscus sabdariffa</name>
    <name type="common">roselle</name>
    <dbReference type="NCBI Taxonomy" id="183260"/>
    <lineage>
        <taxon>Eukaryota</taxon>
        <taxon>Viridiplantae</taxon>
        <taxon>Streptophyta</taxon>
        <taxon>Embryophyta</taxon>
        <taxon>Tracheophyta</taxon>
        <taxon>Spermatophyta</taxon>
        <taxon>Magnoliopsida</taxon>
        <taxon>eudicotyledons</taxon>
        <taxon>Gunneridae</taxon>
        <taxon>Pentapetalae</taxon>
        <taxon>rosids</taxon>
        <taxon>malvids</taxon>
        <taxon>Malvales</taxon>
        <taxon>Malvaceae</taxon>
        <taxon>Malvoideae</taxon>
        <taxon>Hibiscus</taxon>
    </lineage>
</organism>
<dbReference type="EMBL" id="JBBPBN010000019">
    <property type="protein sequence ID" value="KAK9017912.1"/>
    <property type="molecule type" value="Genomic_DNA"/>
</dbReference>
<sequence length="1012" mass="111966">MEKLDHIKSHLPSLTQISEKEKNGFINLVSRYFSGEAQHVEWSKIQTPTDEVVVPYDTLAPISEDPAETKKLLDKLVVLKLNGGLGTTMGCTGPKSVIEVRNGFTFLDLIVIQIEKLNSKYGCSVPLVLMNSFNTHDDTMKIVEKYSNSNVKVHIFNQSQYPRLVAEDFTPFPCKGQPGKDGWYPPGHGDVFQSLVNSGKLDAFLSEGKEYVFVANSDNLGAIVDLSILILVTPKTLADVKGGTLISYEGKVQLLEIAQVPDAHVNEFKSIEKFKIFNTNNLWLNLKAIKRLVEADALKMEIIPNPKEVEGVKVLQLETAAGAAIRFFDHAIGINVPRSRFLPVKASSDLLLVQSDLYTLADGYVSRNSARANPENPSIELGPEFKKVSNFLSRFKSIPSIIDLDSLSVSGDVWFGANVVLKGKVKIAAKAGVKLEIPDGTKLENKRNSTELNRHRHFHSRLFVHARTASACGHHHISHAPPLTYIVASSDPLTLCSSTTHCVNFGNFQSFLKAKEGKPPSMCSWTAAESDMLAKNRLVGFLLWQSVLSSLIFLAFTITIVSWRSFTAISVSFFSFHLSHLIFSLSLSTVLSPQPKFRRILPVLLAVEAVSGSLSAVSLCGVNGRVGFKGFVSGLLYACFYIYKRRWVLQFPIIQRPLFFSFKMGIPSAIARALKLSAAAYLFSALLLVFLPHDFSIELELGNFFARHIISFAVSFCVFLCWELTHHLHQVLHTKRFIFAPPKGSAAAETNPSEPLLAALEETSPASLLKYLAYLDLCMVCENNVDYWRRAAFFEETGETYKRVAAVCLRPLEQLASNLVRGLEGSPDDKTYLISDQLQSSTNRQNSKCSELMNDLQIYTWSARAVASLTAHSRKEDRFGVAQLSGSNAAVISTLIASLLAVEMLMGKKISLQPSNNLMGAFGTKSPTFGAGRRDVRAGKRRDDPLYAKAYAMADVLRTSIYCIVSAFHHEMLASAKAGLLEKDWIASGKPTFGTRELLLQKLHLFLDFQAS</sequence>
<dbReference type="PANTHER" id="PTHR43511">
    <property type="match status" value="1"/>
</dbReference>
<dbReference type="CDD" id="cd00897">
    <property type="entry name" value="UGPase_euk"/>
    <property type="match status" value="1"/>
</dbReference>
<keyword evidence="6" id="KW-0472">Membrane</keyword>
<evidence type="ECO:0000256" key="1">
    <source>
        <dbReference type="ARBA" id="ARBA00010401"/>
    </source>
</evidence>
<keyword evidence="8" id="KW-1185">Reference proteome</keyword>
<dbReference type="Gene3D" id="3.90.550.10">
    <property type="entry name" value="Spore Coat Polysaccharide Biosynthesis Protein SpsA, Chain A"/>
    <property type="match status" value="1"/>
</dbReference>
<dbReference type="Proteomes" id="UP001396334">
    <property type="component" value="Unassembled WGS sequence"/>
</dbReference>
<keyword evidence="6" id="KW-1133">Transmembrane helix</keyword>
<evidence type="ECO:0000256" key="5">
    <source>
        <dbReference type="ARBA" id="ARBA00048128"/>
    </source>
</evidence>
<keyword evidence="6" id="KW-0812">Transmembrane</keyword>
<feature type="transmembrane region" description="Helical" evidence="6">
    <location>
        <begin position="569"/>
        <end position="588"/>
    </location>
</feature>
<feature type="transmembrane region" description="Helical" evidence="6">
    <location>
        <begin position="600"/>
        <end position="620"/>
    </location>
</feature>
<comment type="similarity">
    <text evidence="1">Belongs to the UDPGP type 1 family.</text>
</comment>
<dbReference type="InterPro" id="IPR019049">
    <property type="entry name" value="Nucleoporin_prot_Ndc1/Nup"/>
</dbReference>
<evidence type="ECO:0000313" key="7">
    <source>
        <dbReference type="EMBL" id="KAK9017912.1"/>
    </source>
</evidence>
<dbReference type="Pfam" id="PF01704">
    <property type="entry name" value="UDPGP"/>
    <property type="match status" value="1"/>
</dbReference>
<keyword evidence="3" id="KW-0808">Transferase</keyword>
<feature type="transmembrane region" description="Helical" evidence="6">
    <location>
        <begin position="704"/>
        <end position="725"/>
    </location>
</feature>
<dbReference type="EC" id="2.7.7.9" evidence="2"/>
<feature type="transmembrane region" description="Helical" evidence="6">
    <location>
        <begin position="626"/>
        <end position="643"/>
    </location>
</feature>
<proteinExistence type="inferred from homology"/>
<evidence type="ECO:0000256" key="6">
    <source>
        <dbReference type="SAM" id="Phobius"/>
    </source>
</evidence>
<dbReference type="InterPro" id="IPR016267">
    <property type="entry name" value="UDPGP_trans"/>
</dbReference>
<dbReference type="Gene3D" id="2.160.10.10">
    <property type="entry name" value="Hexapeptide repeat proteins"/>
    <property type="match status" value="1"/>
</dbReference>
<dbReference type="SUPFAM" id="SSF53448">
    <property type="entry name" value="Nucleotide-diphospho-sugar transferases"/>
    <property type="match status" value="1"/>
</dbReference>
<dbReference type="InterPro" id="IPR002618">
    <property type="entry name" value="UDPGP_fam"/>
</dbReference>
<evidence type="ECO:0000256" key="2">
    <source>
        <dbReference type="ARBA" id="ARBA00012415"/>
    </source>
</evidence>
<reference evidence="7 8" key="1">
    <citation type="journal article" date="2024" name="G3 (Bethesda)">
        <title>Genome assembly of Hibiscus sabdariffa L. provides insights into metabolisms of medicinal natural products.</title>
        <authorList>
            <person name="Kim T."/>
        </authorList>
    </citation>
    <scope>NUCLEOTIDE SEQUENCE [LARGE SCALE GENOMIC DNA]</scope>
    <source>
        <strain evidence="7">TK-2024</strain>
        <tissue evidence="7">Old leaves</tissue>
    </source>
</reference>
<keyword evidence="4" id="KW-0548">Nucleotidyltransferase</keyword>